<accession>A0A4C1YAX0</accession>
<reference evidence="1 2" key="1">
    <citation type="journal article" date="2019" name="Commun. Biol.">
        <title>The bagworm genome reveals a unique fibroin gene that provides high tensile strength.</title>
        <authorList>
            <person name="Kono N."/>
            <person name="Nakamura H."/>
            <person name="Ohtoshi R."/>
            <person name="Tomita M."/>
            <person name="Numata K."/>
            <person name="Arakawa K."/>
        </authorList>
    </citation>
    <scope>NUCLEOTIDE SEQUENCE [LARGE SCALE GENOMIC DNA]</scope>
</reference>
<sequence>MKAATAARLICEIIGGPVPVAWRAPFMGQASRYWERARGRLSARIMRSISAARSRDSARRDTKVYSGRAGARRTADLRRARPLSASAPRRTLLIFFRKESGRRYRCWHCSVFGLIQYRAAVCRTPLSFNI</sequence>
<proteinExistence type="predicted"/>
<keyword evidence="2" id="KW-1185">Reference proteome</keyword>
<dbReference type="AlphaFoldDB" id="A0A4C1YAX0"/>
<comment type="caution">
    <text evidence="1">The sequence shown here is derived from an EMBL/GenBank/DDBJ whole genome shotgun (WGS) entry which is preliminary data.</text>
</comment>
<name>A0A4C1YAX0_EUMVA</name>
<protein>
    <submittedName>
        <fullName evidence="1">Uncharacterized protein</fullName>
    </submittedName>
</protein>
<evidence type="ECO:0000313" key="1">
    <source>
        <dbReference type="EMBL" id="GBP73461.1"/>
    </source>
</evidence>
<dbReference type="Proteomes" id="UP000299102">
    <property type="component" value="Unassembled WGS sequence"/>
</dbReference>
<gene>
    <name evidence="1" type="ORF">EVAR_56940_1</name>
</gene>
<evidence type="ECO:0000313" key="2">
    <source>
        <dbReference type="Proteomes" id="UP000299102"/>
    </source>
</evidence>
<organism evidence="1 2">
    <name type="scientific">Eumeta variegata</name>
    <name type="common">Bagworm moth</name>
    <name type="synonym">Eumeta japonica</name>
    <dbReference type="NCBI Taxonomy" id="151549"/>
    <lineage>
        <taxon>Eukaryota</taxon>
        <taxon>Metazoa</taxon>
        <taxon>Ecdysozoa</taxon>
        <taxon>Arthropoda</taxon>
        <taxon>Hexapoda</taxon>
        <taxon>Insecta</taxon>
        <taxon>Pterygota</taxon>
        <taxon>Neoptera</taxon>
        <taxon>Endopterygota</taxon>
        <taxon>Lepidoptera</taxon>
        <taxon>Glossata</taxon>
        <taxon>Ditrysia</taxon>
        <taxon>Tineoidea</taxon>
        <taxon>Psychidae</taxon>
        <taxon>Oiketicinae</taxon>
        <taxon>Eumeta</taxon>
    </lineage>
</organism>
<dbReference type="EMBL" id="BGZK01001173">
    <property type="protein sequence ID" value="GBP73461.1"/>
    <property type="molecule type" value="Genomic_DNA"/>
</dbReference>